<gene>
    <name evidence="2" type="ORF">E3N88_39846</name>
</gene>
<evidence type="ECO:0000313" key="3">
    <source>
        <dbReference type="Proteomes" id="UP000326396"/>
    </source>
</evidence>
<accession>A0A5N6LKY0</accession>
<feature type="region of interest" description="Disordered" evidence="1">
    <location>
        <begin position="28"/>
        <end position="47"/>
    </location>
</feature>
<comment type="caution">
    <text evidence="2">The sequence shown here is derived from an EMBL/GenBank/DDBJ whole genome shotgun (WGS) entry which is preliminary data.</text>
</comment>
<organism evidence="2 3">
    <name type="scientific">Mikania micrantha</name>
    <name type="common">bitter vine</name>
    <dbReference type="NCBI Taxonomy" id="192012"/>
    <lineage>
        <taxon>Eukaryota</taxon>
        <taxon>Viridiplantae</taxon>
        <taxon>Streptophyta</taxon>
        <taxon>Embryophyta</taxon>
        <taxon>Tracheophyta</taxon>
        <taxon>Spermatophyta</taxon>
        <taxon>Magnoliopsida</taxon>
        <taxon>eudicotyledons</taxon>
        <taxon>Gunneridae</taxon>
        <taxon>Pentapetalae</taxon>
        <taxon>asterids</taxon>
        <taxon>campanulids</taxon>
        <taxon>Asterales</taxon>
        <taxon>Asteraceae</taxon>
        <taxon>Asteroideae</taxon>
        <taxon>Heliantheae alliance</taxon>
        <taxon>Eupatorieae</taxon>
        <taxon>Mikania</taxon>
    </lineage>
</organism>
<evidence type="ECO:0000256" key="1">
    <source>
        <dbReference type="SAM" id="MobiDB-lite"/>
    </source>
</evidence>
<dbReference type="OrthoDB" id="1937290at2759"/>
<name>A0A5N6LKY0_9ASTR</name>
<dbReference type="EMBL" id="SZYD01000019">
    <property type="protein sequence ID" value="KAD2392869.1"/>
    <property type="molecule type" value="Genomic_DNA"/>
</dbReference>
<reference evidence="2 3" key="1">
    <citation type="submission" date="2019-05" db="EMBL/GenBank/DDBJ databases">
        <title>Mikania micrantha, genome provides insights into the molecular mechanism of rapid growth.</title>
        <authorList>
            <person name="Liu B."/>
        </authorList>
    </citation>
    <scope>NUCLEOTIDE SEQUENCE [LARGE SCALE GENOMIC DNA]</scope>
    <source>
        <strain evidence="2">NLD-2019</strain>
        <tissue evidence="2">Leaf</tissue>
    </source>
</reference>
<dbReference type="Proteomes" id="UP000326396">
    <property type="component" value="Linkage Group LG9"/>
</dbReference>
<keyword evidence="3" id="KW-1185">Reference proteome</keyword>
<evidence type="ECO:0008006" key="4">
    <source>
        <dbReference type="Google" id="ProtNLM"/>
    </source>
</evidence>
<proteinExistence type="predicted"/>
<sequence length="222" mass="24829">MVALSLPQSHIAIFISLIQKGSAAATGEQRRRRLERQQARSKGSAEGLGWSNRGLVEECRRAVLVALQQLEIGAFFMANQEAKNQQSSSLDEPPLWDYVSKIEKQGGGGNWKFKCNVCNEIQQGSYSRVRARLLGIKGSGISICKKATLGDKLEMKRLEDEYEEKKAESKSKEVELPCESGVGFKKRKGLLMVITSYFRELLMVENIPECLSYAPRLPKTSK</sequence>
<protein>
    <recommendedName>
        <fullName evidence="4">BED-type domain-containing protein</fullName>
    </recommendedName>
</protein>
<evidence type="ECO:0000313" key="2">
    <source>
        <dbReference type="EMBL" id="KAD2392869.1"/>
    </source>
</evidence>
<dbReference type="AlphaFoldDB" id="A0A5N6LKY0"/>